<dbReference type="NCBIfam" id="TIGR03309">
    <property type="entry name" value="matur_yqeB"/>
    <property type="match status" value="1"/>
</dbReference>
<organism evidence="1 2">
    <name type="scientific">Anaeroselena agilis</name>
    <dbReference type="NCBI Taxonomy" id="3063788"/>
    <lineage>
        <taxon>Bacteria</taxon>
        <taxon>Bacillati</taxon>
        <taxon>Bacillota</taxon>
        <taxon>Negativicutes</taxon>
        <taxon>Acetonemataceae</taxon>
        <taxon>Anaeroselena</taxon>
    </lineage>
</organism>
<gene>
    <name evidence="1" type="primary">yqeB</name>
    <name evidence="1" type="ORF">Q4T40_15255</name>
</gene>
<proteinExistence type="predicted"/>
<dbReference type="Proteomes" id="UP001254848">
    <property type="component" value="Unassembled WGS sequence"/>
</dbReference>
<keyword evidence="2" id="KW-1185">Reference proteome</keyword>
<reference evidence="1 2" key="1">
    <citation type="submission" date="2023-07" db="EMBL/GenBank/DDBJ databases">
        <title>The novel representative of Negativicutes class, Anaeroselena agilis gen. nov. sp. nov.</title>
        <authorList>
            <person name="Prokofeva M.I."/>
            <person name="Elcheninov A.G."/>
            <person name="Klyukina A."/>
            <person name="Kublanov I.V."/>
            <person name="Frolov E.N."/>
            <person name="Podosokorskaya O.A."/>
        </authorList>
    </citation>
    <scope>NUCLEOTIDE SEQUENCE [LARGE SCALE GENOMIC DNA]</scope>
    <source>
        <strain evidence="1 2">4137-cl</strain>
    </source>
</reference>
<dbReference type="RefSeq" id="WP_413781083.1">
    <property type="nucleotide sequence ID" value="NZ_JAUOZS010000001.1"/>
</dbReference>
<protein>
    <submittedName>
        <fullName evidence="1">Selenium-dependent molybdenum cofactor biosynthesis protein YqeB</fullName>
    </submittedName>
</protein>
<dbReference type="InterPro" id="IPR017695">
    <property type="entry name" value="Se-dep_Mo_hydrolase_YqeB"/>
</dbReference>
<sequence>MKEPLILIKGAGDLASGVAHRLHRAGWVPVMTELAQPLVVRRTVSFAEAVYEGRVAVEGVTAALAENERDIAILRRQGIIPVTVDPAGTLVKAMRPAVLVDASMAKKNQGTRIKDAKFVIALGPGYCAGRDVHAVVETKRGHYLGRVIVDGFALADTGEPDPVNGYSHERLLRAPAGGVFRSGRRIGDTVAAGEIVGWVREAGDDQAPPPEIPVRTAISGVLRGLIRDGCRVKTALKIGDVDPRGNPEYCSAISDKARAVAGGVLEALLMLSEGDIKCSFFVESAR</sequence>
<dbReference type="EMBL" id="JAUOZS010000001">
    <property type="protein sequence ID" value="MDT8902605.1"/>
    <property type="molecule type" value="Genomic_DNA"/>
</dbReference>
<accession>A0ABU3P1P2</accession>
<comment type="caution">
    <text evidence="1">The sequence shown here is derived from an EMBL/GenBank/DDBJ whole genome shotgun (WGS) entry which is preliminary data.</text>
</comment>
<name>A0ABU3P1P2_9FIRM</name>
<evidence type="ECO:0000313" key="1">
    <source>
        <dbReference type="EMBL" id="MDT8902605.1"/>
    </source>
</evidence>
<evidence type="ECO:0000313" key="2">
    <source>
        <dbReference type="Proteomes" id="UP001254848"/>
    </source>
</evidence>